<protein>
    <submittedName>
        <fullName evidence="1">Uncharacterized protein</fullName>
    </submittedName>
</protein>
<gene>
    <name evidence="1" type="ORF">BASA50_004271</name>
</gene>
<reference evidence="1 2" key="1">
    <citation type="submission" date="2021-02" db="EMBL/GenBank/DDBJ databases">
        <title>Variation within the Batrachochytrium salamandrivorans European outbreak.</title>
        <authorList>
            <person name="Kelly M."/>
            <person name="Pasmans F."/>
            <person name="Shea T.P."/>
            <person name="Munoz J.F."/>
            <person name="Carranza S."/>
            <person name="Cuomo C.A."/>
            <person name="Martel A."/>
        </authorList>
    </citation>
    <scope>NUCLEOTIDE SEQUENCE [LARGE SCALE GENOMIC DNA]</scope>
    <source>
        <strain evidence="1 2">AMFP18/2</strain>
    </source>
</reference>
<organism evidence="1 2">
    <name type="scientific">Batrachochytrium salamandrivorans</name>
    <dbReference type="NCBI Taxonomy" id="1357716"/>
    <lineage>
        <taxon>Eukaryota</taxon>
        <taxon>Fungi</taxon>
        <taxon>Fungi incertae sedis</taxon>
        <taxon>Chytridiomycota</taxon>
        <taxon>Chytridiomycota incertae sedis</taxon>
        <taxon>Chytridiomycetes</taxon>
        <taxon>Rhizophydiales</taxon>
        <taxon>Rhizophydiales incertae sedis</taxon>
        <taxon>Batrachochytrium</taxon>
    </lineage>
</organism>
<accession>A0ABQ8FH55</accession>
<sequence length="91" mass="10376">MFCGDYITSCDHFMETNDIPGPCSLGSSITSNGIHHGAQVQYLDRIAELVFLMVTQWRSHRPALKVDQYQSKNGLFFSIRRPSFMRAADYV</sequence>
<comment type="caution">
    <text evidence="1">The sequence shown here is derived from an EMBL/GenBank/DDBJ whole genome shotgun (WGS) entry which is preliminary data.</text>
</comment>
<name>A0ABQ8FH55_9FUNG</name>
<evidence type="ECO:0000313" key="1">
    <source>
        <dbReference type="EMBL" id="KAH6597665.1"/>
    </source>
</evidence>
<evidence type="ECO:0000313" key="2">
    <source>
        <dbReference type="Proteomes" id="UP001648503"/>
    </source>
</evidence>
<dbReference type="Proteomes" id="UP001648503">
    <property type="component" value="Unassembled WGS sequence"/>
</dbReference>
<dbReference type="EMBL" id="JAFCIX010000136">
    <property type="protein sequence ID" value="KAH6597665.1"/>
    <property type="molecule type" value="Genomic_DNA"/>
</dbReference>
<proteinExistence type="predicted"/>
<keyword evidence="2" id="KW-1185">Reference proteome</keyword>